<dbReference type="SUPFAM" id="SSF53335">
    <property type="entry name" value="S-adenosyl-L-methionine-dependent methyltransferases"/>
    <property type="match status" value="1"/>
</dbReference>
<gene>
    <name evidence="2" type="ORF">WMG39_11900</name>
</gene>
<proteinExistence type="predicted"/>
<dbReference type="GO" id="GO:0008168">
    <property type="term" value="F:methyltransferase activity"/>
    <property type="evidence" value="ECO:0007669"/>
    <property type="project" value="UniProtKB-KW"/>
</dbReference>
<dbReference type="EMBL" id="JBBLXS010000128">
    <property type="protein sequence ID" value="MEK0185544.1"/>
    <property type="molecule type" value="Genomic_DNA"/>
</dbReference>
<sequence>MRTSMYGMLDRLIELGFQPETVIDVGVAYGTFELYEKFPTTNFLLVEPLIEYEKNLKAICQKYQAQYIMAGAGDRAGNITINVHPQLYGSSTLNESEGSLADGVPREIPLVVLDDVCREKNLKPPYLLKIDVQGAELNVLDGCRQMLEDTEVIILEVSLFQFFVGGPQLYDVVSYMKERGFVTYDIFGGYIRPLDGALAQVDMVFVKENGLFRKSHFFATPQQRKQLV</sequence>
<keyword evidence="3" id="KW-1185">Reference proteome</keyword>
<evidence type="ECO:0000313" key="2">
    <source>
        <dbReference type="EMBL" id="MEK0185544.1"/>
    </source>
</evidence>
<dbReference type="RefSeq" id="WP_340541463.1">
    <property type="nucleotide sequence ID" value="NZ_JBBLXS010000128.1"/>
</dbReference>
<dbReference type="Proteomes" id="UP001384579">
    <property type="component" value="Unassembled WGS sequence"/>
</dbReference>
<accession>A0ABU8YMB4</accession>
<protein>
    <submittedName>
        <fullName evidence="2">FkbM family methyltransferase</fullName>
    </submittedName>
</protein>
<evidence type="ECO:0000313" key="3">
    <source>
        <dbReference type="Proteomes" id="UP001384579"/>
    </source>
</evidence>
<keyword evidence="2" id="KW-0808">Transferase</keyword>
<evidence type="ECO:0000259" key="1">
    <source>
        <dbReference type="Pfam" id="PF05050"/>
    </source>
</evidence>
<dbReference type="PANTHER" id="PTHR36973:SF4">
    <property type="entry name" value="NODULATION PROTEIN"/>
    <property type="match status" value="1"/>
</dbReference>
<dbReference type="GO" id="GO:0032259">
    <property type="term" value="P:methylation"/>
    <property type="evidence" value="ECO:0007669"/>
    <property type="project" value="UniProtKB-KW"/>
</dbReference>
<comment type="caution">
    <text evidence="2">The sequence shown here is derived from an EMBL/GenBank/DDBJ whole genome shotgun (WGS) entry which is preliminary data.</text>
</comment>
<keyword evidence="2" id="KW-0489">Methyltransferase</keyword>
<dbReference type="InterPro" id="IPR006342">
    <property type="entry name" value="FkbM_mtfrase"/>
</dbReference>
<dbReference type="Gene3D" id="3.40.50.150">
    <property type="entry name" value="Vaccinia Virus protein VP39"/>
    <property type="match status" value="1"/>
</dbReference>
<dbReference type="Pfam" id="PF05050">
    <property type="entry name" value="Methyltransf_21"/>
    <property type="match status" value="1"/>
</dbReference>
<name>A0ABU8YMB4_9CYAN</name>
<feature type="domain" description="Methyltransferase FkbM" evidence="1">
    <location>
        <begin position="24"/>
        <end position="182"/>
    </location>
</feature>
<organism evidence="2 3">
    <name type="scientific">Microcoleus anatoxicus PTRS2</name>
    <dbReference type="NCBI Taxonomy" id="2705321"/>
    <lineage>
        <taxon>Bacteria</taxon>
        <taxon>Bacillati</taxon>
        <taxon>Cyanobacteriota</taxon>
        <taxon>Cyanophyceae</taxon>
        <taxon>Oscillatoriophycideae</taxon>
        <taxon>Oscillatoriales</taxon>
        <taxon>Microcoleaceae</taxon>
        <taxon>Microcoleus</taxon>
        <taxon>Microcoleus anatoxicus</taxon>
    </lineage>
</organism>
<dbReference type="PANTHER" id="PTHR36973">
    <property type="entry name" value="SLL1456 PROTEIN-RELATED"/>
    <property type="match status" value="1"/>
</dbReference>
<reference evidence="2 3" key="1">
    <citation type="journal article" date="2020" name="Harmful Algae">
        <title>Molecular and morphological characterization of a novel dihydroanatoxin-a producing Microcoleus species (cyanobacteria) from the Russian River, California, USA.</title>
        <authorList>
            <person name="Conklin K.Y."/>
            <person name="Stancheva R."/>
            <person name="Otten T.G."/>
            <person name="Fadness R."/>
            <person name="Boyer G.L."/>
            <person name="Read B."/>
            <person name="Zhang X."/>
            <person name="Sheath R.G."/>
        </authorList>
    </citation>
    <scope>NUCLEOTIDE SEQUENCE [LARGE SCALE GENOMIC DNA]</scope>
    <source>
        <strain evidence="2 3">PTRS2</strain>
    </source>
</reference>
<dbReference type="InterPro" id="IPR053188">
    <property type="entry name" value="FkbM_Methyltransferase"/>
</dbReference>
<dbReference type="InterPro" id="IPR029063">
    <property type="entry name" value="SAM-dependent_MTases_sf"/>
</dbReference>
<dbReference type="NCBIfam" id="TIGR01444">
    <property type="entry name" value="fkbM_fam"/>
    <property type="match status" value="1"/>
</dbReference>